<dbReference type="Pfam" id="PF13180">
    <property type="entry name" value="PDZ_2"/>
    <property type="match status" value="1"/>
</dbReference>
<evidence type="ECO:0000313" key="2">
    <source>
        <dbReference type="EMBL" id="ENW72122.1"/>
    </source>
</evidence>
<evidence type="ECO:0000259" key="1">
    <source>
        <dbReference type="SMART" id="SM00228"/>
    </source>
</evidence>
<dbReference type="PATRIC" id="fig|1217629.3.peg.2055"/>
<dbReference type="HOGENOM" id="CLU_2476261_0_0_6"/>
<dbReference type="Gene3D" id="2.30.42.10">
    <property type="match status" value="1"/>
</dbReference>
<dbReference type="AlphaFoldDB" id="N9JK48"/>
<dbReference type="Proteomes" id="UP000013021">
    <property type="component" value="Unassembled WGS sequence"/>
</dbReference>
<reference evidence="2 3" key="1">
    <citation type="submission" date="2013-02" db="EMBL/GenBank/DDBJ databases">
        <title>The Genome Sequence of Acinetobacter baumannii NIPH 80.</title>
        <authorList>
            <consortium name="The Broad Institute Genome Sequencing Platform"/>
            <consortium name="The Broad Institute Genome Sequencing Center for Infectious Disease"/>
            <person name="Cerqueira G."/>
            <person name="Feldgarden M."/>
            <person name="Courvalin P."/>
            <person name="Perichon B."/>
            <person name="Grillot-Courvalin C."/>
            <person name="Clermont D."/>
            <person name="Rocha E."/>
            <person name="Yoon E.-J."/>
            <person name="Nemec A."/>
            <person name="Walker B."/>
            <person name="Young S.K."/>
            <person name="Zeng Q."/>
            <person name="Gargeya S."/>
            <person name="Fitzgerald M."/>
            <person name="Haas B."/>
            <person name="Abouelleil A."/>
            <person name="Alvarado L."/>
            <person name="Arachchi H.M."/>
            <person name="Berlin A.M."/>
            <person name="Chapman S.B."/>
            <person name="Dewar J."/>
            <person name="Goldberg J."/>
            <person name="Griggs A."/>
            <person name="Gujja S."/>
            <person name="Hansen M."/>
            <person name="Howarth C."/>
            <person name="Imamovic A."/>
            <person name="Larimer J."/>
            <person name="McCowan C."/>
            <person name="Murphy C."/>
            <person name="Neiman D."/>
            <person name="Pearson M."/>
            <person name="Priest M."/>
            <person name="Roberts A."/>
            <person name="Saif S."/>
            <person name="Shea T."/>
            <person name="Sisk P."/>
            <person name="Sykes S."/>
            <person name="Wortman J."/>
            <person name="Nusbaum C."/>
            <person name="Birren B."/>
        </authorList>
    </citation>
    <scope>NUCLEOTIDE SEQUENCE [LARGE SCALE GENOMIC DNA]</scope>
    <source>
        <strain evidence="2 3">NIPH 80</strain>
    </source>
</reference>
<dbReference type="SUPFAM" id="SSF50156">
    <property type="entry name" value="PDZ domain-like"/>
    <property type="match status" value="1"/>
</dbReference>
<accession>N9JK48</accession>
<comment type="caution">
    <text evidence="2">The sequence shown here is derived from an EMBL/GenBank/DDBJ whole genome shotgun (WGS) entry which is preliminary data.</text>
</comment>
<evidence type="ECO:0000313" key="3">
    <source>
        <dbReference type="Proteomes" id="UP000013021"/>
    </source>
</evidence>
<protein>
    <recommendedName>
        <fullName evidence="1">PDZ domain-containing protein</fullName>
    </recommendedName>
</protein>
<feature type="domain" description="PDZ" evidence="1">
    <location>
        <begin position="5"/>
        <end position="74"/>
    </location>
</feature>
<organism evidence="2 3">
    <name type="scientific">Acinetobacter baumannii NIPH 80</name>
    <dbReference type="NCBI Taxonomy" id="1217629"/>
    <lineage>
        <taxon>Bacteria</taxon>
        <taxon>Pseudomonadati</taxon>
        <taxon>Pseudomonadota</taxon>
        <taxon>Gammaproteobacteria</taxon>
        <taxon>Moraxellales</taxon>
        <taxon>Moraxellaceae</taxon>
        <taxon>Acinetobacter</taxon>
        <taxon>Acinetobacter calcoaceticus/baumannii complex</taxon>
    </lineage>
</organism>
<gene>
    <name evidence="2" type="ORF">F913_02130</name>
</gene>
<dbReference type="EMBL" id="APRE01000040">
    <property type="protein sequence ID" value="ENW72122.1"/>
    <property type="molecule type" value="Genomic_DNA"/>
</dbReference>
<dbReference type="SMART" id="SM00228">
    <property type="entry name" value="PDZ"/>
    <property type="match status" value="1"/>
</dbReference>
<dbReference type="InterPro" id="IPR001478">
    <property type="entry name" value="PDZ"/>
</dbReference>
<name>N9JK48_ACIBA</name>
<proteinExistence type="predicted"/>
<sequence>MIPIDYRSIYQRNTGVYVQGIIRDSKAYNANILAGDVIVSINGIGVFGTKDFNKVKNAELEKTKTLNLKILRIVKGDLKEIEIPISF</sequence>
<dbReference type="InterPro" id="IPR036034">
    <property type="entry name" value="PDZ_sf"/>
</dbReference>
<dbReference type="RefSeq" id="WP_005138890.1">
    <property type="nucleotide sequence ID" value="NZ_KB849947.1"/>
</dbReference>